<accession>A0ACC5R3M5</accession>
<protein>
    <submittedName>
        <fullName evidence="1">ATP-binding cassette domain-containing protein</fullName>
    </submittedName>
</protein>
<organism evidence="1 2">
    <name type="scientific">Taklimakanibacter albus</name>
    <dbReference type="NCBI Taxonomy" id="2800327"/>
    <lineage>
        <taxon>Bacteria</taxon>
        <taxon>Pseudomonadati</taxon>
        <taxon>Pseudomonadota</taxon>
        <taxon>Alphaproteobacteria</taxon>
        <taxon>Hyphomicrobiales</taxon>
        <taxon>Aestuariivirgaceae</taxon>
        <taxon>Taklimakanibacter</taxon>
    </lineage>
</organism>
<keyword evidence="1" id="KW-0547">Nucleotide-binding</keyword>
<dbReference type="EMBL" id="JAENHL010000007">
    <property type="protein sequence ID" value="MBK1867251.1"/>
    <property type="molecule type" value="Genomic_DNA"/>
</dbReference>
<dbReference type="Proteomes" id="UP000616151">
    <property type="component" value="Unassembled WGS sequence"/>
</dbReference>
<proteinExistence type="predicted"/>
<comment type="caution">
    <text evidence="1">The sequence shown here is derived from an EMBL/GenBank/DDBJ whole genome shotgun (WGS) entry which is preliminary data.</text>
</comment>
<name>A0ACC5R3M5_9HYPH</name>
<gene>
    <name evidence="1" type="ORF">JHL16_12920</name>
</gene>
<keyword evidence="1" id="KW-0067">ATP-binding</keyword>
<keyword evidence="2" id="KW-1185">Reference proteome</keyword>
<reference evidence="1" key="1">
    <citation type="submission" date="2021-01" db="EMBL/GenBank/DDBJ databases">
        <authorList>
            <person name="Sun Q."/>
        </authorList>
    </citation>
    <scope>NUCLEOTIDE SEQUENCE</scope>
    <source>
        <strain evidence="1">YIM B02566</strain>
    </source>
</reference>
<sequence>MSEPILKTSRVSKSFGGLKAIRDVSFEVAPGEIFGIAGPNGSGKSTLFNIITGIPFGPNAGEVWFKGKRIDGQPAFKIARMGLSRTFQKDAEFPDLSARETLAVSAVFCGGLDRRQAAERSEEAFALVAFAPHRRDMASAGLSVFEKKQLMIASALVSKPDILMLDEPASGLTKPEIQALDTLLRNVNAAGVTILLIEHVLTLLMSVSQRLLILNQGQQLAEGEPRAVMRQPDVIEAYLGKRTQ</sequence>
<evidence type="ECO:0000313" key="2">
    <source>
        <dbReference type="Proteomes" id="UP000616151"/>
    </source>
</evidence>
<evidence type="ECO:0000313" key="1">
    <source>
        <dbReference type="EMBL" id="MBK1867251.1"/>
    </source>
</evidence>